<dbReference type="Proteomes" id="UP000515369">
    <property type="component" value="Chromosome"/>
</dbReference>
<evidence type="ECO:0000313" key="3">
    <source>
        <dbReference type="Proteomes" id="UP000515369"/>
    </source>
</evidence>
<dbReference type="KEGG" id="sfol:H3H32_17575"/>
<dbReference type="Gene3D" id="3.30.460.10">
    <property type="entry name" value="Beta Polymerase, domain 2"/>
    <property type="match status" value="1"/>
</dbReference>
<evidence type="ECO:0000313" key="2">
    <source>
        <dbReference type="EMBL" id="QMW06571.1"/>
    </source>
</evidence>
<dbReference type="SUPFAM" id="SSF81301">
    <property type="entry name" value="Nucleotidyltransferase"/>
    <property type="match status" value="1"/>
</dbReference>
<dbReference type="EMBL" id="CP059732">
    <property type="protein sequence ID" value="QMW06571.1"/>
    <property type="molecule type" value="Genomic_DNA"/>
</dbReference>
<accession>A0A7G5H629</accession>
<dbReference type="InterPro" id="IPR002934">
    <property type="entry name" value="Polymerase_NTP_transf_dom"/>
</dbReference>
<dbReference type="InterPro" id="IPR043519">
    <property type="entry name" value="NT_sf"/>
</dbReference>
<keyword evidence="2" id="KW-0808">Transferase</keyword>
<dbReference type="RefSeq" id="WP_182463968.1">
    <property type="nucleotide sequence ID" value="NZ_CP059732.1"/>
</dbReference>
<sequence length="308" mass="36859">MASEFTMVTARSNPLNWEVKKRDTLNILVYSHIFQYPLSEKEIFERGKIEADELVVCLSELVRERKIFLIDNFYCLRNDKTIIERRKNRNNRALKYMKIARIVTRIIINFPYIRAVFLSGSISKDCVDPDSDIDFFIITEPKRLWIVNFFCSCFRRFFLLNQSKFFCYNYLIDSKHLSIDERSLYTAIELKTLVPLFGYKYYKEMALENSWAADFFPRFSLLPDKDVTKKQSFIQKVLEKCFNNDLGEKMDKWLLDYSIKKRKRKFNPILFEQPNYYIDLQRHVAKSHILAKYPKIMNSYTQGISEIA</sequence>
<dbReference type="GO" id="GO:0016779">
    <property type="term" value="F:nucleotidyltransferase activity"/>
    <property type="evidence" value="ECO:0007669"/>
    <property type="project" value="InterPro"/>
</dbReference>
<gene>
    <name evidence="2" type="ORF">H3H32_17575</name>
</gene>
<name>A0A7G5H629_9BACT</name>
<evidence type="ECO:0000259" key="1">
    <source>
        <dbReference type="Pfam" id="PF01909"/>
    </source>
</evidence>
<organism evidence="2 3">
    <name type="scientific">Spirosoma foliorum</name>
    <dbReference type="NCBI Taxonomy" id="2710596"/>
    <lineage>
        <taxon>Bacteria</taxon>
        <taxon>Pseudomonadati</taxon>
        <taxon>Bacteroidota</taxon>
        <taxon>Cytophagia</taxon>
        <taxon>Cytophagales</taxon>
        <taxon>Cytophagaceae</taxon>
        <taxon>Spirosoma</taxon>
    </lineage>
</organism>
<dbReference type="AlphaFoldDB" id="A0A7G5H629"/>
<dbReference type="CDD" id="cd05403">
    <property type="entry name" value="NT_KNTase_like"/>
    <property type="match status" value="1"/>
</dbReference>
<dbReference type="Pfam" id="PF01909">
    <property type="entry name" value="NTP_transf_2"/>
    <property type="match status" value="1"/>
</dbReference>
<reference evidence="2 3" key="1">
    <citation type="submission" date="2020-07" db="EMBL/GenBank/DDBJ databases">
        <title>Spirosoma foliorum sp. nov., isolated from the leaves on the Nejang mountain Korea, Republic of.</title>
        <authorList>
            <person name="Ho H."/>
            <person name="Lee Y.-J."/>
            <person name="Nurcahyanto D.-A."/>
            <person name="Kim S.-G."/>
        </authorList>
    </citation>
    <scope>NUCLEOTIDE SEQUENCE [LARGE SCALE GENOMIC DNA]</scope>
    <source>
        <strain evidence="2 3">PL0136</strain>
    </source>
</reference>
<proteinExistence type="predicted"/>
<keyword evidence="3" id="KW-1185">Reference proteome</keyword>
<feature type="domain" description="Polymerase nucleotidyl transferase" evidence="1">
    <location>
        <begin position="110"/>
        <end position="143"/>
    </location>
</feature>
<protein>
    <submittedName>
        <fullName evidence="2">Nucleotidyltransferase domain-containing protein</fullName>
    </submittedName>
</protein>